<evidence type="ECO:0000313" key="8">
    <source>
        <dbReference type="EMBL" id="KAE8707066.1"/>
    </source>
</evidence>
<dbReference type="PROSITE" id="PS50863">
    <property type="entry name" value="B3"/>
    <property type="match status" value="3"/>
</dbReference>
<dbReference type="AlphaFoldDB" id="A0A6A3AS07"/>
<comment type="subcellular location">
    <subcellularLocation>
        <location evidence="1">Nucleus</location>
    </subcellularLocation>
</comment>
<dbReference type="GO" id="GO:0005634">
    <property type="term" value="C:nucleus"/>
    <property type="evidence" value="ECO:0007669"/>
    <property type="project" value="UniProtKB-SubCell"/>
</dbReference>
<proteinExistence type="predicted"/>
<feature type="domain" description="TF-B3" evidence="7">
    <location>
        <begin position="308"/>
        <end position="404"/>
    </location>
</feature>
<name>A0A6A3AS07_HIBSY</name>
<comment type="caution">
    <text evidence="8">The sequence shown here is derived from an EMBL/GenBank/DDBJ whole genome shotgun (WGS) entry which is preliminary data.</text>
</comment>
<evidence type="ECO:0000256" key="3">
    <source>
        <dbReference type="ARBA" id="ARBA00023125"/>
    </source>
</evidence>
<evidence type="ECO:0000256" key="6">
    <source>
        <dbReference type="SAM" id="MobiDB-lite"/>
    </source>
</evidence>
<accession>A0A6A3AS07</accession>
<dbReference type="PANTHER" id="PTHR31920">
    <property type="entry name" value="B3 DOMAIN-CONTAINING"/>
    <property type="match status" value="1"/>
</dbReference>
<feature type="domain" description="TF-B3" evidence="7">
    <location>
        <begin position="164"/>
        <end position="258"/>
    </location>
</feature>
<feature type="region of interest" description="Disordered" evidence="6">
    <location>
        <begin position="263"/>
        <end position="291"/>
    </location>
</feature>
<dbReference type="PANTHER" id="PTHR31920:SF121">
    <property type="entry name" value="TF-B3 DOMAIN-CONTAINING PROTEIN"/>
    <property type="match status" value="1"/>
</dbReference>
<keyword evidence="5" id="KW-0539">Nucleus</keyword>
<dbReference type="EMBL" id="VEPZ02000966">
    <property type="protein sequence ID" value="KAE8707066.1"/>
    <property type="molecule type" value="Genomic_DNA"/>
</dbReference>
<dbReference type="SMART" id="SM01019">
    <property type="entry name" value="B3"/>
    <property type="match status" value="3"/>
</dbReference>
<evidence type="ECO:0000256" key="4">
    <source>
        <dbReference type="ARBA" id="ARBA00023163"/>
    </source>
</evidence>
<dbReference type="InterPro" id="IPR050655">
    <property type="entry name" value="Plant_B3_domain"/>
</dbReference>
<reference evidence="8" key="1">
    <citation type="submission" date="2019-09" db="EMBL/GenBank/DDBJ databases">
        <title>Draft genome information of white flower Hibiscus syriacus.</title>
        <authorList>
            <person name="Kim Y.-M."/>
        </authorList>
    </citation>
    <scope>NUCLEOTIDE SEQUENCE [LARGE SCALE GENOMIC DNA]</scope>
    <source>
        <strain evidence="8">YM2019G1</strain>
    </source>
</reference>
<evidence type="ECO:0000313" key="9">
    <source>
        <dbReference type="Proteomes" id="UP000436088"/>
    </source>
</evidence>
<evidence type="ECO:0000256" key="2">
    <source>
        <dbReference type="ARBA" id="ARBA00023015"/>
    </source>
</evidence>
<evidence type="ECO:0000256" key="5">
    <source>
        <dbReference type="ARBA" id="ARBA00023242"/>
    </source>
</evidence>
<gene>
    <name evidence="8" type="ORF">F3Y22_tig00110387pilonHSYRG00767</name>
</gene>
<dbReference type="SUPFAM" id="SSF101936">
    <property type="entry name" value="DNA-binding pseudobarrel domain"/>
    <property type="match status" value="3"/>
</dbReference>
<keyword evidence="9" id="KW-1185">Reference proteome</keyword>
<dbReference type="Pfam" id="PF02362">
    <property type="entry name" value="B3"/>
    <property type="match status" value="3"/>
</dbReference>
<dbReference type="Gene3D" id="2.40.330.10">
    <property type="entry name" value="DNA-binding pseudobarrel domain"/>
    <property type="match status" value="3"/>
</dbReference>
<evidence type="ECO:0000256" key="1">
    <source>
        <dbReference type="ARBA" id="ARBA00004123"/>
    </source>
</evidence>
<dbReference type="InterPro" id="IPR003340">
    <property type="entry name" value="B3_DNA-bd"/>
</dbReference>
<keyword evidence="4" id="KW-0804">Transcription</keyword>
<dbReference type="InterPro" id="IPR015300">
    <property type="entry name" value="DNA-bd_pseudobarrel_sf"/>
</dbReference>
<dbReference type="GO" id="GO:0003677">
    <property type="term" value="F:DNA binding"/>
    <property type="evidence" value="ECO:0007669"/>
    <property type="project" value="UniProtKB-KW"/>
</dbReference>
<keyword evidence="3" id="KW-0238">DNA-binding</keyword>
<organism evidence="8 9">
    <name type="scientific">Hibiscus syriacus</name>
    <name type="common">Rose of Sharon</name>
    <dbReference type="NCBI Taxonomy" id="106335"/>
    <lineage>
        <taxon>Eukaryota</taxon>
        <taxon>Viridiplantae</taxon>
        <taxon>Streptophyta</taxon>
        <taxon>Embryophyta</taxon>
        <taxon>Tracheophyta</taxon>
        <taxon>Spermatophyta</taxon>
        <taxon>Magnoliopsida</taxon>
        <taxon>eudicotyledons</taxon>
        <taxon>Gunneridae</taxon>
        <taxon>Pentapetalae</taxon>
        <taxon>rosids</taxon>
        <taxon>malvids</taxon>
        <taxon>Malvales</taxon>
        <taxon>Malvaceae</taxon>
        <taxon>Malvoideae</taxon>
        <taxon>Hibiscus</taxon>
    </lineage>
</organism>
<dbReference type="CDD" id="cd10017">
    <property type="entry name" value="B3_DNA"/>
    <property type="match status" value="3"/>
</dbReference>
<evidence type="ECO:0000259" key="7">
    <source>
        <dbReference type="PROSITE" id="PS50863"/>
    </source>
</evidence>
<feature type="compositionally biased region" description="Polar residues" evidence="6">
    <location>
        <begin position="122"/>
        <end position="137"/>
    </location>
</feature>
<sequence>MPKNPKRSPSFFKVAIGDFGNKLRIPPTFVKYIFKGKVPSMFTLHSDSRSLWRVRVQAEQGKYFFTGGWTKFAKHHCLETGDFLVFFLVDSSTFDVIIYNRTACEKNVTLTAKRGRGRPPAINTQNEETLSKKSSSVPKDARPVSRERNVRQEVEFVSEVAPKHVSFTTVVKDYQKYYAFIPRRFAKEAGLGKQNITMVKGPRGDMWPINTTDGSQCRFGGGWSHFVHEHGIVVGDTLRFQHFPNTGNVVHVQIVNKQTDISGKSTRLAAKRGRGRPPSPSSTRSKGVNIGGVRDVTPNDEIITEQASASFAVVLKKYQEYSISVPRGFVEEMGLTEKRSTVLKDSYGRTWPLKVLVDSKSNVCLGAGWSTFVKDNKLEISDTILFQHIPNTGNVINFKLINKAGDGNSRKRNKRTNVF</sequence>
<feature type="domain" description="TF-B3" evidence="7">
    <location>
        <begin position="8"/>
        <end position="102"/>
    </location>
</feature>
<feature type="region of interest" description="Disordered" evidence="6">
    <location>
        <begin position="114"/>
        <end position="145"/>
    </location>
</feature>
<protein>
    <recommendedName>
        <fullName evidence="7">TF-B3 domain-containing protein</fullName>
    </recommendedName>
</protein>
<dbReference type="Proteomes" id="UP000436088">
    <property type="component" value="Unassembled WGS sequence"/>
</dbReference>
<keyword evidence="2" id="KW-0805">Transcription regulation</keyword>